<feature type="signal peptide" evidence="1">
    <location>
        <begin position="1"/>
        <end position="34"/>
    </location>
</feature>
<dbReference type="AlphaFoldDB" id="A0A7X4H7M2"/>
<reference evidence="3 4" key="1">
    <citation type="submission" date="2019-12" db="EMBL/GenBank/DDBJ databases">
        <title>Novel species isolated from a subtropical stream in China.</title>
        <authorList>
            <person name="Lu H."/>
        </authorList>
    </citation>
    <scope>NUCLEOTIDE SEQUENCE [LARGE SCALE GENOMIC DNA]</scope>
    <source>
        <strain evidence="3 4">FT127W</strain>
    </source>
</reference>
<comment type="caution">
    <text evidence="3">The sequence shown here is derived from an EMBL/GenBank/DDBJ whole genome shotgun (WGS) entry which is preliminary data.</text>
</comment>
<keyword evidence="4" id="KW-1185">Reference proteome</keyword>
<dbReference type="RefSeq" id="WP_161070589.1">
    <property type="nucleotide sequence ID" value="NZ_CP086370.1"/>
</dbReference>
<evidence type="ECO:0000313" key="3">
    <source>
        <dbReference type="EMBL" id="MYN06201.1"/>
    </source>
</evidence>
<evidence type="ECO:0000313" key="4">
    <source>
        <dbReference type="Proteomes" id="UP000450676"/>
    </source>
</evidence>
<dbReference type="InterPro" id="IPR013424">
    <property type="entry name" value="Ice-binding_C"/>
</dbReference>
<evidence type="ECO:0000256" key="1">
    <source>
        <dbReference type="SAM" id="SignalP"/>
    </source>
</evidence>
<dbReference type="EMBL" id="WWCU01000002">
    <property type="protein sequence ID" value="MYN06201.1"/>
    <property type="molecule type" value="Genomic_DNA"/>
</dbReference>
<dbReference type="NCBIfam" id="TIGR02595">
    <property type="entry name" value="PEP_CTERM"/>
    <property type="match status" value="1"/>
</dbReference>
<protein>
    <submittedName>
        <fullName evidence="3">PEP-CTERM sorting domain-containing protein</fullName>
    </submittedName>
</protein>
<gene>
    <name evidence="3" type="ORF">GTP77_02495</name>
</gene>
<evidence type="ECO:0000259" key="2">
    <source>
        <dbReference type="Pfam" id="PF07589"/>
    </source>
</evidence>
<sequence length="209" mass="21247">MKKRTWETLARTAITSAAAIGTFCALALPAGAHATVLPLQGAVITGSYNGSGAAMLGLDDLFNGSPNGNKTALDPLDTTVEFLSGDFAFGFDFAPDGTLSIYNNTGAALGPGDYRFRFDFGSSLASPITAFSVLDASMVGGLPQFAILNGGTALSLDLSSLSWGGDFIPVKMSIAAARAATVPEPGSMSILLLGAGAIALARRRKAPPA</sequence>
<feature type="chain" id="PRO_5030862267" evidence="1">
    <location>
        <begin position="35"/>
        <end position="209"/>
    </location>
</feature>
<dbReference type="Proteomes" id="UP000450676">
    <property type="component" value="Unassembled WGS sequence"/>
</dbReference>
<organism evidence="3 4">
    <name type="scientific">Pseudoduganella aquatica</name>
    <dbReference type="NCBI Taxonomy" id="2660641"/>
    <lineage>
        <taxon>Bacteria</taxon>
        <taxon>Pseudomonadati</taxon>
        <taxon>Pseudomonadota</taxon>
        <taxon>Betaproteobacteria</taxon>
        <taxon>Burkholderiales</taxon>
        <taxon>Oxalobacteraceae</taxon>
        <taxon>Telluria group</taxon>
        <taxon>Pseudoduganella</taxon>
    </lineage>
</organism>
<keyword evidence="1" id="KW-0732">Signal</keyword>
<dbReference type="Pfam" id="PF07589">
    <property type="entry name" value="PEP-CTERM"/>
    <property type="match status" value="1"/>
</dbReference>
<accession>A0A7X4H7M2</accession>
<name>A0A7X4H7M2_9BURK</name>
<proteinExistence type="predicted"/>
<feature type="domain" description="Ice-binding protein C-terminal" evidence="2">
    <location>
        <begin position="181"/>
        <end position="205"/>
    </location>
</feature>